<accession>A0AAD1XQL9</accession>
<organism evidence="2 3">
    <name type="scientific">Euplotes crassus</name>
    <dbReference type="NCBI Taxonomy" id="5936"/>
    <lineage>
        <taxon>Eukaryota</taxon>
        <taxon>Sar</taxon>
        <taxon>Alveolata</taxon>
        <taxon>Ciliophora</taxon>
        <taxon>Intramacronucleata</taxon>
        <taxon>Spirotrichea</taxon>
        <taxon>Hypotrichia</taxon>
        <taxon>Euplotida</taxon>
        <taxon>Euplotidae</taxon>
        <taxon>Moneuplotes</taxon>
    </lineage>
</organism>
<dbReference type="AlphaFoldDB" id="A0AAD1XQL9"/>
<evidence type="ECO:0000313" key="3">
    <source>
        <dbReference type="Proteomes" id="UP001295684"/>
    </source>
</evidence>
<gene>
    <name evidence="2" type="ORF">ECRASSUSDP1_LOCUS18384</name>
</gene>
<feature type="coiled-coil region" evidence="1">
    <location>
        <begin position="11"/>
        <end position="52"/>
    </location>
</feature>
<evidence type="ECO:0000256" key="1">
    <source>
        <dbReference type="SAM" id="Coils"/>
    </source>
</evidence>
<name>A0AAD1XQL9_EUPCR</name>
<reference evidence="2" key="1">
    <citation type="submission" date="2023-07" db="EMBL/GenBank/DDBJ databases">
        <authorList>
            <consortium name="AG Swart"/>
            <person name="Singh M."/>
            <person name="Singh A."/>
            <person name="Seah K."/>
            <person name="Emmerich C."/>
        </authorList>
    </citation>
    <scope>NUCLEOTIDE SEQUENCE</scope>
    <source>
        <strain evidence="2">DP1</strain>
    </source>
</reference>
<comment type="caution">
    <text evidence="2">The sequence shown here is derived from an EMBL/GenBank/DDBJ whole genome shotgun (WGS) entry which is preliminary data.</text>
</comment>
<protein>
    <submittedName>
        <fullName evidence="2">Uncharacterized protein</fullName>
    </submittedName>
</protein>
<sequence>MSAGEVVTKDILALKMNVDQLKSENQTLKLKNNELQAQMKADHAKTEQLEKLVEFLSSELEGFPKVENVTKQLQISIKICDDLRFENLELKTKLLEENKKMSDLKECFIEMRNSTENMKKDMKDKDKLEIIEEKLSLESTLLTLSEEVEFLSQKNEEFLQELQKRDFYEEYTACKEELVNFKKVQLSLINAKTNYLDVNTRGHSNSQDVFLRERFEMFNSKNKKKMGRHNKKKEGTFKADESNTLSRLFNCGVYIEDGNYELHVDQE</sequence>
<proteinExistence type="predicted"/>
<keyword evidence="1" id="KW-0175">Coiled coil</keyword>
<evidence type="ECO:0000313" key="2">
    <source>
        <dbReference type="EMBL" id="CAI2377004.1"/>
    </source>
</evidence>
<dbReference type="EMBL" id="CAMPGE010018602">
    <property type="protein sequence ID" value="CAI2377004.1"/>
    <property type="molecule type" value="Genomic_DNA"/>
</dbReference>
<keyword evidence="3" id="KW-1185">Reference proteome</keyword>
<dbReference type="Proteomes" id="UP001295684">
    <property type="component" value="Unassembled WGS sequence"/>
</dbReference>